<gene>
    <name evidence="1" type="ORF">MUK42_09031</name>
</gene>
<evidence type="ECO:0000313" key="2">
    <source>
        <dbReference type="Proteomes" id="UP001055439"/>
    </source>
</evidence>
<organism evidence="1 2">
    <name type="scientific">Musa troglodytarum</name>
    <name type="common">fe'i banana</name>
    <dbReference type="NCBI Taxonomy" id="320322"/>
    <lineage>
        <taxon>Eukaryota</taxon>
        <taxon>Viridiplantae</taxon>
        <taxon>Streptophyta</taxon>
        <taxon>Embryophyta</taxon>
        <taxon>Tracheophyta</taxon>
        <taxon>Spermatophyta</taxon>
        <taxon>Magnoliopsida</taxon>
        <taxon>Liliopsida</taxon>
        <taxon>Zingiberales</taxon>
        <taxon>Musaceae</taxon>
        <taxon>Musa</taxon>
    </lineage>
</organism>
<proteinExistence type="predicted"/>
<reference evidence="1" key="1">
    <citation type="submission" date="2022-05" db="EMBL/GenBank/DDBJ databases">
        <title>The Musa troglodytarum L. genome provides insights into the mechanism of non-climacteric behaviour and enrichment of carotenoids.</title>
        <authorList>
            <person name="Wang J."/>
        </authorList>
    </citation>
    <scope>NUCLEOTIDE SEQUENCE</scope>
    <source>
        <tissue evidence="1">Leaf</tissue>
    </source>
</reference>
<sequence length="90" mass="10518">MLPWWWWRDVDDKSISDEANSRREVLRVHHAAFPLLLKNLGCLCLLVPSAGCYLLRSISFLLTTISMDHSFQALLHSWQQFNAFMQLKEA</sequence>
<dbReference type="AlphaFoldDB" id="A0A9E7EYI9"/>
<dbReference type="EMBL" id="CP097503">
    <property type="protein sequence ID" value="URD84831.1"/>
    <property type="molecule type" value="Genomic_DNA"/>
</dbReference>
<protein>
    <submittedName>
        <fullName evidence="1">Uncharacterized protein</fullName>
    </submittedName>
</protein>
<accession>A0A9E7EYI9</accession>
<evidence type="ECO:0000313" key="1">
    <source>
        <dbReference type="EMBL" id="URD84831.1"/>
    </source>
</evidence>
<keyword evidence="2" id="KW-1185">Reference proteome</keyword>
<dbReference type="Proteomes" id="UP001055439">
    <property type="component" value="Chromosome 10"/>
</dbReference>
<name>A0A9E7EYI9_9LILI</name>